<reference evidence="10" key="3">
    <citation type="submission" date="2018-05" db="EMBL/GenBank/DDBJ databases">
        <title>OgluRS3 (Oryza glumaepatula Reference Sequence Version 3).</title>
        <authorList>
            <person name="Zhang J."/>
            <person name="Kudrna D."/>
            <person name="Lee S."/>
            <person name="Talag J."/>
            <person name="Welchert J."/>
            <person name="Wing R.A."/>
        </authorList>
    </citation>
    <scope>NUCLEOTIDE SEQUENCE [LARGE SCALE GENOMIC DNA]</scope>
</reference>
<evidence type="ECO:0000256" key="8">
    <source>
        <dbReference type="ARBA" id="ARBA00023303"/>
    </source>
</evidence>
<feature type="compositionally biased region" description="Basic and acidic residues" evidence="9">
    <location>
        <begin position="176"/>
        <end position="192"/>
    </location>
</feature>
<keyword evidence="5" id="KW-1133">Transmembrane helix</keyword>
<dbReference type="Proteomes" id="UP000026961">
    <property type="component" value="Chromosome 1"/>
</dbReference>
<comment type="similarity">
    <text evidence="2">Belongs to the aromatic acid exporter (TC 2.A.85) family.</text>
</comment>
<evidence type="ECO:0000256" key="5">
    <source>
        <dbReference type="ARBA" id="ARBA00022989"/>
    </source>
</evidence>
<dbReference type="GO" id="GO:0034220">
    <property type="term" value="P:monoatomic ion transmembrane transport"/>
    <property type="evidence" value="ECO:0007669"/>
    <property type="project" value="UniProtKB-KW"/>
</dbReference>
<reference evidence="10" key="1">
    <citation type="submission" date="2013-08" db="EMBL/GenBank/DDBJ databases">
        <title>Oryza genome evolution.</title>
        <authorList>
            <person name="Wing R.A."/>
            <person name="Panaud O."/>
            <person name="Oliveira A.C."/>
        </authorList>
    </citation>
    <scope>NUCLEOTIDE SEQUENCE</scope>
</reference>
<evidence type="ECO:0000256" key="4">
    <source>
        <dbReference type="ARBA" id="ARBA00022692"/>
    </source>
</evidence>
<evidence type="ECO:0000256" key="9">
    <source>
        <dbReference type="SAM" id="MobiDB-lite"/>
    </source>
</evidence>
<dbReference type="HOGENOM" id="CLU_883904_0_0_1"/>
<evidence type="ECO:0000256" key="7">
    <source>
        <dbReference type="ARBA" id="ARBA00023136"/>
    </source>
</evidence>
<keyword evidence="4" id="KW-0812">Transmembrane</keyword>
<evidence type="ECO:0000313" key="10">
    <source>
        <dbReference type="EnsemblPlants" id="OGLUM01G16220.1"/>
    </source>
</evidence>
<comment type="subcellular location">
    <subcellularLocation>
        <location evidence="1">Membrane</location>
        <topology evidence="1">Multi-pass membrane protein</topology>
    </subcellularLocation>
</comment>
<evidence type="ECO:0000313" key="11">
    <source>
        <dbReference type="Proteomes" id="UP000026961"/>
    </source>
</evidence>
<keyword evidence="6" id="KW-0406">Ion transport</keyword>
<protein>
    <submittedName>
        <fullName evidence="10">Uncharacterized protein</fullName>
    </submittedName>
</protein>
<keyword evidence="11" id="KW-1185">Reference proteome</keyword>
<organism evidence="10">
    <name type="scientific">Oryza glumipatula</name>
    <dbReference type="NCBI Taxonomy" id="40148"/>
    <lineage>
        <taxon>Eukaryota</taxon>
        <taxon>Viridiplantae</taxon>
        <taxon>Streptophyta</taxon>
        <taxon>Embryophyta</taxon>
        <taxon>Tracheophyta</taxon>
        <taxon>Spermatophyta</taxon>
        <taxon>Magnoliopsida</taxon>
        <taxon>Liliopsida</taxon>
        <taxon>Poales</taxon>
        <taxon>Poaceae</taxon>
        <taxon>BOP clade</taxon>
        <taxon>Oryzoideae</taxon>
        <taxon>Oryzeae</taxon>
        <taxon>Oryzinae</taxon>
        <taxon>Oryza</taxon>
    </lineage>
</organism>
<keyword evidence="7" id="KW-0472">Membrane</keyword>
<name>A0A0D9Y7Z6_9ORYZ</name>
<dbReference type="PANTHER" id="PTHR31086">
    <property type="entry name" value="ALUMINUM-ACTIVATED MALATE TRANSPORTER 10"/>
    <property type="match status" value="1"/>
</dbReference>
<evidence type="ECO:0000256" key="6">
    <source>
        <dbReference type="ARBA" id="ARBA00023065"/>
    </source>
</evidence>
<feature type="region of interest" description="Disordered" evidence="9">
    <location>
        <begin position="154"/>
        <end position="192"/>
    </location>
</feature>
<evidence type="ECO:0000256" key="2">
    <source>
        <dbReference type="ARBA" id="ARBA00007079"/>
    </source>
</evidence>
<keyword evidence="8" id="KW-0407">Ion channel</keyword>
<dbReference type="GO" id="GO:0016020">
    <property type="term" value="C:membrane"/>
    <property type="evidence" value="ECO:0007669"/>
    <property type="project" value="UniProtKB-SubCell"/>
</dbReference>
<dbReference type="EnsemblPlants" id="OGLUM01G16220.1">
    <property type="protein sequence ID" value="OGLUM01G16220.1"/>
    <property type="gene ID" value="OGLUM01G16220"/>
</dbReference>
<dbReference type="InterPro" id="IPR020966">
    <property type="entry name" value="ALMT"/>
</dbReference>
<dbReference type="AlphaFoldDB" id="A0A0D9Y7Z6"/>
<evidence type="ECO:0000256" key="1">
    <source>
        <dbReference type="ARBA" id="ARBA00004141"/>
    </source>
</evidence>
<sequence>MPPSTTWAGPPHPIGTDDHRRAVHGVKLGLTLALVSMFYHTRPLYDGASGAAMWVVMTVVIVFEYTGRRGSGLEEVEASGHGGSGGGQRHGRRKRVFIMAEVVERRSAVPSRSASQNPRGFGGGGGTNKAVVTRTGDGEARRRRDVGMEYQAAATVGRREREARAPRTVAGTTGGHKGEVRRGQRDAGEAHARPTIVGTARGTALLEASRCRGGGRVRYRHFDSDQVDHNILPLGASAEEEGVDRIRRRRFINLQNVSAYKKQNIHATPLCKEQRGGTLKASTPSRRHGSWGLVEIKRDHELKPPKKVSTVIIRK</sequence>
<evidence type="ECO:0000256" key="3">
    <source>
        <dbReference type="ARBA" id="ARBA00022448"/>
    </source>
</evidence>
<feature type="region of interest" description="Disordered" evidence="9">
    <location>
        <begin position="107"/>
        <end position="141"/>
    </location>
</feature>
<dbReference type="Gramene" id="OGLUM01G16220.1">
    <property type="protein sequence ID" value="OGLUM01G16220.1"/>
    <property type="gene ID" value="OGLUM01G16220"/>
</dbReference>
<keyword evidence="3" id="KW-0813">Transport</keyword>
<dbReference type="GO" id="GO:0015743">
    <property type="term" value="P:malate transport"/>
    <property type="evidence" value="ECO:0007669"/>
    <property type="project" value="InterPro"/>
</dbReference>
<accession>A0A0D9Y7Z6</accession>
<proteinExistence type="inferred from homology"/>
<reference evidence="10" key="2">
    <citation type="submission" date="2015-04" db="UniProtKB">
        <authorList>
            <consortium name="EnsemblPlants"/>
        </authorList>
    </citation>
    <scope>IDENTIFICATION</scope>
</reference>
<dbReference type="Pfam" id="PF11744">
    <property type="entry name" value="ALMT"/>
    <property type="match status" value="1"/>
</dbReference>
<dbReference type="STRING" id="40148.A0A0D9Y7Z6"/>
<dbReference type="eggNOG" id="KOG4711">
    <property type="taxonomic scope" value="Eukaryota"/>
</dbReference>